<protein>
    <submittedName>
        <fullName evidence="2">L-ascorbate metabolism protein UlaG, beta-lactamase superfamily</fullName>
    </submittedName>
</protein>
<dbReference type="InterPro" id="IPR036866">
    <property type="entry name" value="RibonucZ/Hydroxyglut_hydro"/>
</dbReference>
<organism evidence="2 3">
    <name type="scientific">Desulfomicrobium apsheronum</name>
    <dbReference type="NCBI Taxonomy" id="52560"/>
    <lineage>
        <taxon>Bacteria</taxon>
        <taxon>Pseudomonadati</taxon>
        <taxon>Thermodesulfobacteriota</taxon>
        <taxon>Desulfovibrionia</taxon>
        <taxon>Desulfovibrionales</taxon>
        <taxon>Desulfomicrobiaceae</taxon>
        <taxon>Desulfomicrobium</taxon>
    </lineage>
</organism>
<dbReference type="STRING" id="52560.SAMN04488082_11419"/>
<feature type="domain" description="Metallo-beta-lactamase" evidence="1">
    <location>
        <begin position="112"/>
        <end position="308"/>
    </location>
</feature>
<sequence>MSFSASSASRTQRHGRNMFLLLVVLLLCACGNGYYRGPVSEHFDGSKFDNPWESMPNRFGDFLKWRLTAERGYWPEHVEVEPTLPPARVMGEELRVTYVGHATVLLQTRGLNILTDPIWSERASPFGFAGPRRVAAPGVRFEDLPPIDLVLISHNHYDHLDLPTLERLHRAFNPLVLTPLGNDVIIRSAIPDMRLKTLDWGQAFMFGEEMRIVLEPMQHWSARGLFDRLEALWGAFVIDAPGGAIYFLADAGYARHLSEDFTAKYGTPRLSLLPVGAYEPQWFMRYAHMNPADVIQTFIDLGQGRAMGTQHEVFPMADEAYAAPRREILEALQSRGIDESLFMLPKVGEWFTVPPR</sequence>
<dbReference type="InterPro" id="IPR001279">
    <property type="entry name" value="Metallo-B-lactamas"/>
</dbReference>
<dbReference type="Pfam" id="PF12706">
    <property type="entry name" value="Lactamase_B_2"/>
    <property type="match status" value="1"/>
</dbReference>
<proteinExistence type="predicted"/>
<dbReference type="PANTHER" id="PTHR15032:SF4">
    <property type="entry name" value="N-ACYL-PHOSPHATIDYLETHANOLAMINE-HYDROLYZING PHOSPHOLIPASE D"/>
    <property type="match status" value="1"/>
</dbReference>
<dbReference type="Proteomes" id="UP000198635">
    <property type="component" value="Unassembled WGS sequence"/>
</dbReference>
<reference evidence="3" key="1">
    <citation type="submission" date="2016-10" db="EMBL/GenBank/DDBJ databases">
        <authorList>
            <person name="Varghese N."/>
            <person name="Submissions S."/>
        </authorList>
    </citation>
    <scope>NUCLEOTIDE SEQUENCE [LARGE SCALE GENOMIC DNA]</scope>
    <source>
        <strain evidence="3">DSM 5918</strain>
    </source>
</reference>
<evidence type="ECO:0000313" key="2">
    <source>
        <dbReference type="EMBL" id="SFK09880.1"/>
    </source>
</evidence>
<dbReference type="RefSeq" id="WP_177193167.1">
    <property type="nucleotide sequence ID" value="NZ_FORX01000014.1"/>
</dbReference>
<dbReference type="PANTHER" id="PTHR15032">
    <property type="entry name" value="N-ACYL-PHOSPHATIDYLETHANOLAMINE-HYDROLYZING PHOSPHOLIPASE D"/>
    <property type="match status" value="1"/>
</dbReference>
<dbReference type="EMBL" id="FORX01000014">
    <property type="protein sequence ID" value="SFK09880.1"/>
    <property type="molecule type" value="Genomic_DNA"/>
</dbReference>
<name>A0A1I3WR87_9BACT</name>
<keyword evidence="3" id="KW-1185">Reference proteome</keyword>
<dbReference type="AlphaFoldDB" id="A0A1I3WR87"/>
<dbReference type="Gene3D" id="3.60.15.10">
    <property type="entry name" value="Ribonuclease Z/Hydroxyacylglutathione hydrolase-like"/>
    <property type="match status" value="1"/>
</dbReference>
<accession>A0A1I3WR87</accession>
<dbReference type="GO" id="GO:0005737">
    <property type="term" value="C:cytoplasm"/>
    <property type="evidence" value="ECO:0007669"/>
    <property type="project" value="TreeGrafter"/>
</dbReference>
<evidence type="ECO:0000313" key="3">
    <source>
        <dbReference type="Proteomes" id="UP000198635"/>
    </source>
</evidence>
<gene>
    <name evidence="2" type="ORF">SAMN04488082_11419</name>
</gene>
<evidence type="ECO:0000259" key="1">
    <source>
        <dbReference type="Pfam" id="PF12706"/>
    </source>
</evidence>
<dbReference type="SUPFAM" id="SSF56281">
    <property type="entry name" value="Metallo-hydrolase/oxidoreductase"/>
    <property type="match status" value="1"/>
</dbReference>